<evidence type="ECO:0000256" key="1">
    <source>
        <dbReference type="SAM" id="Phobius"/>
    </source>
</evidence>
<sequence>MDSLDIEMSSRNDQAGLLTHNQADLQHSESTLVGPSDDPKPATPAPLPALVWADVADVTNDYNKEGYLPREEILYSLQFAAKMHEVLIVASLSAMLMHFVRRMLVGSGVPFGVMMGAHQVGSIQWLAGLGFLDPIVKGSPRLIVRLFALLVGFVSIFANVVGPSSAIALLPTLGWRPVGHPLASPALVTYFPRNFSTLYPQELLEPWSSCLYPELEDLEQCPGQGFRNLLTWTKGCADGNSGRENITMSQPPVDILRYLATREPFSEAPAITVATTVTSSLLSVFGLLAVAIEFQDTPWLQLQQTARVKLITSDITPVFSPVVEVRCGAFDYFSSATNTSNDIVFFRSFDDYLLDASYEAYSISPDLWNISSNVGFLNFTWAKVSGRSDLLGAVISVPYVGGEVAEGLEYSQDSLIIPCTIQSRWAPVKLQLDYKIDKAVTGNISITDNYDPFWLNSTELGSRYHLSDPIRISPKWAALLNLPIEGANTRDEWFNDVTAMEALLLPWVEKLQPELANGTSDLRHFEPKKTWNNDYSPDKVVNYAVHVADAIAEVMGMAMTDGLARAVRPPDDSDIVSMMNEEGKSAPFYRNSTENADTIRKTSHNTPPTKQEVHGRFMLCFEAPSPLVLQSAAAILVRRGWLTVC</sequence>
<dbReference type="Proteomes" id="UP001498476">
    <property type="component" value="Unassembled WGS sequence"/>
</dbReference>
<keyword evidence="3" id="KW-1185">Reference proteome</keyword>
<evidence type="ECO:0000313" key="2">
    <source>
        <dbReference type="EMBL" id="KAK7402679.1"/>
    </source>
</evidence>
<reference evidence="2 3" key="1">
    <citation type="journal article" date="2025" name="Microbiol. Resour. Announc.">
        <title>Draft genome sequences for Neonectria magnoliae and Neonectria punicea, canker pathogens of Liriodendron tulipifera and Acer saccharum in West Virginia.</title>
        <authorList>
            <person name="Petronek H.M."/>
            <person name="Kasson M.T."/>
            <person name="Metheny A.M."/>
            <person name="Stauder C.M."/>
            <person name="Lovett B."/>
            <person name="Lynch S.C."/>
            <person name="Garnas J.R."/>
            <person name="Kasson L.R."/>
            <person name="Stajich J.E."/>
        </authorList>
    </citation>
    <scope>NUCLEOTIDE SEQUENCE [LARGE SCALE GENOMIC DNA]</scope>
    <source>
        <strain evidence="2 3">NRRL 64653</strain>
    </source>
</reference>
<comment type="caution">
    <text evidence="2">The sequence shown here is derived from an EMBL/GenBank/DDBJ whole genome shotgun (WGS) entry which is preliminary data.</text>
</comment>
<evidence type="ECO:0000313" key="3">
    <source>
        <dbReference type="Proteomes" id="UP001498476"/>
    </source>
</evidence>
<gene>
    <name evidence="2" type="ORF">QQX98_011588</name>
</gene>
<organism evidence="2 3">
    <name type="scientific">Neonectria punicea</name>
    <dbReference type="NCBI Taxonomy" id="979145"/>
    <lineage>
        <taxon>Eukaryota</taxon>
        <taxon>Fungi</taxon>
        <taxon>Dikarya</taxon>
        <taxon>Ascomycota</taxon>
        <taxon>Pezizomycotina</taxon>
        <taxon>Sordariomycetes</taxon>
        <taxon>Hypocreomycetidae</taxon>
        <taxon>Hypocreales</taxon>
        <taxon>Nectriaceae</taxon>
        <taxon>Neonectria</taxon>
    </lineage>
</organism>
<proteinExistence type="predicted"/>
<feature type="transmembrane region" description="Helical" evidence="1">
    <location>
        <begin position="111"/>
        <end position="132"/>
    </location>
</feature>
<protein>
    <submittedName>
        <fullName evidence="2">Uncharacterized protein</fullName>
    </submittedName>
</protein>
<name>A0ABR1GLQ5_9HYPO</name>
<accession>A0ABR1GLQ5</accession>
<keyword evidence="1" id="KW-0812">Transmembrane</keyword>
<dbReference type="EMBL" id="JAZAVJ010000289">
    <property type="protein sequence ID" value="KAK7402679.1"/>
    <property type="molecule type" value="Genomic_DNA"/>
</dbReference>
<keyword evidence="1" id="KW-1133">Transmembrane helix</keyword>
<feature type="transmembrane region" description="Helical" evidence="1">
    <location>
        <begin position="144"/>
        <end position="162"/>
    </location>
</feature>
<keyword evidence="1" id="KW-0472">Membrane</keyword>